<evidence type="ECO:0000259" key="2">
    <source>
        <dbReference type="PROSITE" id="PS50940"/>
    </source>
</evidence>
<dbReference type="InterPro" id="IPR036508">
    <property type="entry name" value="Chitin-bd_dom_sf"/>
</dbReference>
<reference evidence="3" key="1">
    <citation type="journal article" date="2013" name="PLoS ONE">
        <title>Gene expression in gut symbiotic organ of stinkbug affected by extracellular bacterial symbiont.</title>
        <authorList>
            <person name="Futahashi R."/>
            <person name="Tanaka K."/>
            <person name="Tanahashi M."/>
            <person name="Nikoh N."/>
            <person name="Kikuchi Y."/>
            <person name="Lee B.L."/>
            <person name="Fukatsu T."/>
        </authorList>
    </citation>
    <scope>NUCLEOTIDE SEQUENCE</scope>
    <source>
        <tissue evidence="3">Midgut</tissue>
    </source>
</reference>
<dbReference type="AlphaFoldDB" id="R4WD75"/>
<accession>R4WD75</accession>
<dbReference type="SMART" id="SM00494">
    <property type="entry name" value="ChtBD2"/>
    <property type="match status" value="2"/>
</dbReference>
<protein>
    <submittedName>
        <fullName evidence="3">Unkown protein</fullName>
    </submittedName>
</protein>
<feature type="chain" id="PRO_5004380729" evidence="1">
    <location>
        <begin position="18"/>
        <end position="287"/>
    </location>
</feature>
<feature type="domain" description="Chitin-binding type-2" evidence="2">
    <location>
        <begin position="209"/>
        <end position="273"/>
    </location>
</feature>
<keyword evidence="1" id="KW-0732">Signal</keyword>
<name>R4WD75_RIPPE</name>
<dbReference type="GO" id="GO:0005576">
    <property type="term" value="C:extracellular region"/>
    <property type="evidence" value="ECO:0007669"/>
    <property type="project" value="InterPro"/>
</dbReference>
<proteinExistence type="evidence at transcript level"/>
<evidence type="ECO:0000256" key="1">
    <source>
        <dbReference type="SAM" id="SignalP"/>
    </source>
</evidence>
<dbReference type="SUPFAM" id="SSF57625">
    <property type="entry name" value="Invertebrate chitin-binding proteins"/>
    <property type="match status" value="2"/>
</dbReference>
<evidence type="ECO:0000313" key="3">
    <source>
        <dbReference type="EMBL" id="BAN20663.1"/>
    </source>
</evidence>
<dbReference type="PROSITE" id="PS50940">
    <property type="entry name" value="CHIT_BIND_II"/>
    <property type="match status" value="1"/>
</dbReference>
<dbReference type="Gene3D" id="2.170.140.10">
    <property type="entry name" value="Chitin binding domain"/>
    <property type="match status" value="1"/>
</dbReference>
<sequence>MKSLSVILLFAIVGAWSDDFSQLMPDPSWAKPFVSLKANKNPLKADDTCPGPYSCSSCNVARVCKPTDKGFEVVQEIQCPSDRPFCNSDTGTCVAEAPGNCGGPDDDFICMGNGRYPDKSCNKFHVCLDYHAKSFECKIEGHAYNPKTQVCEPSAACGSFDCSTNQVRKAAHDVSSRYFAYCNQDSQGPLVIDSCPPQFKLDTETQLCTPDCTKDGIIADPSDCHHYYKCTNIHLRRDMSYWKVDRLKCIDGQAYSPEEFLCVDESKVSTCPKKTMNNINELLLSIQ</sequence>
<dbReference type="Pfam" id="PF01607">
    <property type="entry name" value="CBM_14"/>
    <property type="match status" value="2"/>
</dbReference>
<dbReference type="InterPro" id="IPR002557">
    <property type="entry name" value="Chitin-bd_dom"/>
</dbReference>
<feature type="signal peptide" evidence="1">
    <location>
        <begin position="1"/>
        <end position="17"/>
    </location>
</feature>
<organism evidence="3">
    <name type="scientific">Riptortus pedestris</name>
    <name type="common">Bean bug</name>
    <dbReference type="NCBI Taxonomy" id="329032"/>
    <lineage>
        <taxon>Eukaryota</taxon>
        <taxon>Metazoa</taxon>
        <taxon>Ecdysozoa</taxon>
        <taxon>Arthropoda</taxon>
        <taxon>Hexapoda</taxon>
        <taxon>Insecta</taxon>
        <taxon>Pterygota</taxon>
        <taxon>Neoptera</taxon>
        <taxon>Paraneoptera</taxon>
        <taxon>Hemiptera</taxon>
        <taxon>Heteroptera</taxon>
        <taxon>Panheteroptera</taxon>
        <taxon>Pentatomomorpha</taxon>
        <taxon>Coreoidea</taxon>
        <taxon>Alydidae</taxon>
        <taxon>Riptortus</taxon>
    </lineage>
</organism>
<dbReference type="GO" id="GO:0008061">
    <property type="term" value="F:chitin binding"/>
    <property type="evidence" value="ECO:0007669"/>
    <property type="project" value="InterPro"/>
</dbReference>
<dbReference type="EMBL" id="AK417448">
    <property type="protein sequence ID" value="BAN20663.1"/>
    <property type="molecule type" value="mRNA"/>
</dbReference>